<dbReference type="GO" id="GO:0005524">
    <property type="term" value="F:ATP binding"/>
    <property type="evidence" value="ECO:0007669"/>
    <property type="project" value="UniProtKB-KW"/>
</dbReference>
<dbReference type="EC" id="2.5.1.75" evidence="5"/>
<dbReference type="SUPFAM" id="SSF52540">
    <property type="entry name" value="P-loop containing nucleoside triphosphate hydrolases"/>
    <property type="match status" value="1"/>
</dbReference>
<comment type="caution">
    <text evidence="9">The sequence shown here is derived from an EMBL/GenBank/DDBJ whole genome shotgun (WGS) entry which is preliminary data.</text>
</comment>
<dbReference type="InterPro" id="IPR036236">
    <property type="entry name" value="Znf_C2H2_sf"/>
</dbReference>
<keyword evidence="10" id="KW-1185">Reference proteome</keyword>
<evidence type="ECO:0000256" key="6">
    <source>
        <dbReference type="RuleBase" id="RU003785"/>
    </source>
</evidence>
<keyword evidence="5" id="KW-0819">tRNA processing</keyword>
<proteinExistence type="inferred from homology"/>
<evidence type="ECO:0000256" key="5">
    <source>
        <dbReference type="RuleBase" id="RU003783"/>
    </source>
</evidence>
<evidence type="ECO:0000313" key="9">
    <source>
        <dbReference type="EMBL" id="ORZ36687.1"/>
    </source>
</evidence>
<comment type="catalytic activity">
    <reaction evidence="5">
        <text>adenosine(37) in tRNA + dimethylallyl diphosphate = N(6)-dimethylallyladenosine(37) in tRNA + diphosphate</text>
        <dbReference type="Rhea" id="RHEA:26482"/>
        <dbReference type="Rhea" id="RHEA-COMP:10162"/>
        <dbReference type="Rhea" id="RHEA-COMP:10375"/>
        <dbReference type="ChEBI" id="CHEBI:33019"/>
        <dbReference type="ChEBI" id="CHEBI:57623"/>
        <dbReference type="ChEBI" id="CHEBI:74411"/>
        <dbReference type="ChEBI" id="CHEBI:74415"/>
        <dbReference type="EC" id="2.5.1.75"/>
    </reaction>
</comment>
<dbReference type="PANTHER" id="PTHR11088">
    <property type="entry name" value="TRNA DIMETHYLALLYLTRANSFERASE"/>
    <property type="match status" value="1"/>
</dbReference>
<keyword evidence="2 6" id="KW-0808">Transferase</keyword>
<feature type="compositionally biased region" description="Basic residues" evidence="7">
    <location>
        <begin position="490"/>
        <end position="503"/>
    </location>
</feature>
<comment type="similarity">
    <text evidence="1 6">Belongs to the IPP transferase family.</text>
</comment>
<dbReference type="AlphaFoldDB" id="A0A1Y2HQ02"/>
<evidence type="ECO:0000256" key="7">
    <source>
        <dbReference type="SAM" id="MobiDB-lite"/>
    </source>
</evidence>
<sequence>MSSPPPTPPLPHLPQRPPLVAIVGTTGAGKSDLAVHLATRLGHGEIINSDTLQVYRALDIITNKMPLDDRLGVPHHLMDIRAVTESYSVKEFEADAVQLIQRLHQESKPCVLVGGTHYYLQYLLWGDELAVTSNDPQSSSDEGNPVPAPVPIPSDLNLSSLLPAQLHALLAKLDPVAAQQWHVNDTRRVRRSIERYYQRGCVPLPPPPLAASSDRGQLAQLRYPTLVIWVHTDQPVLDQRLDKRVDEMVDRGMFDELWRLRLLLAKDRQAVRVELNDVDDEGRSRGVEQAIGVKEFDEYCALVETVARDAGVNVAGALHASQDGASDLDPDPVVRAIINLATHQEQLQQILALRTASLDAMKLGTRKYARRQISWLRARLSPRIARHSDSAHMLVVDTTHIKSPDDFVASVVDKVYPIARAFVDAFTSHDPPGVEGSTWKVDPASLHPKANQLLKLDKQQHLDQEAGMMECKVCERTFRTRQEWEAHQGSRAHRKVVKQKRKEASREAAYWNSQKSGSGVDKGRDTDTGSDEERGADADRPVKMAKRQ</sequence>
<evidence type="ECO:0000259" key="8">
    <source>
        <dbReference type="PROSITE" id="PS00028"/>
    </source>
</evidence>
<reference evidence="9 10" key="1">
    <citation type="submission" date="2016-07" db="EMBL/GenBank/DDBJ databases">
        <title>Pervasive Adenine N6-methylation of Active Genes in Fungi.</title>
        <authorList>
            <consortium name="DOE Joint Genome Institute"/>
            <person name="Mondo S.J."/>
            <person name="Dannebaum R.O."/>
            <person name="Kuo R.C."/>
            <person name="Labutti K."/>
            <person name="Haridas S."/>
            <person name="Kuo A."/>
            <person name="Salamov A."/>
            <person name="Ahrendt S.R."/>
            <person name="Lipzen A."/>
            <person name="Sullivan W."/>
            <person name="Andreopoulos W.B."/>
            <person name="Clum A."/>
            <person name="Lindquist E."/>
            <person name="Daum C."/>
            <person name="Ramamoorthy G.K."/>
            <person name="Gryganskyi A."/>
            <person name="Culley D."/>
            <person name="Magnuson J.K."/>
            <person name="James T.Y."/>
            <person name="O'Malley M.A."/>
            <person name="Stajich J.E."/>
            <person name="Spatafora J.W."/>
            <person name="Visel A."/>
            <person name="Grigoriev I.V."/>
        </authorList>
    </citation>
    <scope>NUCLEOTIDE SEQUENCE [LARGE SCALE GENOMIC DNA]</scope>
    <source>
        <strain evidence="9 10">PL171</strain>
    </source>
</reference>
<dbReference type="Gene3D" id="3.40.50.300">
    <property type="entry name" value="P-loop containing nucleotide triphosphate hydrolases"/>
    <property type="match status" value="1"/>
</dbReference>
<dbReference type="EMBL" id="MCFL01000016">
    <property type="protein sequence ID" value="ORZ36687.1"/>
    <property type="molecule type" value="Genomic_DNA"/>
</dbReference>
<feature type="compositionally biased region" description="Basic and acidic residues" evidence="7">
    <location>
        <begin position="521"/>
        <end position="542"/>
    </location>
</feature>
<dbReference type="NCBIfam" id="TIGR00174">
    <property type="entry name" value="miaA"/>
    <property type="match status" value="1"/>
</dbReference>
<dbReference type="OrthoDB" id="775260at2759"/>
<evidence type="ECO:0000256" key="1">
    <source>
        <dbReference type="ARBA" id="ARBA00005842"/>
    </source>
</evidence>
<dbReference type="GO" id="GO:0006400">
    <property type="term" value="P:tRNA modification"/>
    <property type="evidence" value="ECO:0007669"/>
    <property type="project" value="TreeGrafter"/>
</dbReference>
<dbReference type="Gene3D" id="3.30.160.60">
    <property type="entry name" value="Classic Zinc Finger"/>
    <property type="match status" value="1"/>
</dbReference>
<dbReference type="InterPro" id="IPR027417">
    <property type="entry name" value="P-loop_NTPase"/>
</dbReference>
<dbReference type="PANTHER" id="PTHR11088:SF89">
    <property type="entry name" value="TRNA DIMETHYLALLYLTRANSFERASE"/>
    <property type="match status" value="1"/>
</dbReference>
<dbReference type="SUPFAM" id="SSF57667">
    <property type="entry name" value="beta-beta-alpha zinc fingers"/>
    <property type="match status" value="1"/>
</dbReference>
<keyword evidence="3 6" id="KW-0547">Nucleotide-binding</keyword>
<protein>
    <recommendedName>
        <fullName evidence="5">tRNA dimethylallyltransferase</fullName>
        <ecNumber evidence="5">2.5.1.75</ecNumber>
    </recommendedName>
</protein>
<dbReference type="HAMAP" id="MF_00185">
    <property type="entry name" value="IPP_trans"/>
    <property type="match status" value="1"/>
</dbReference>
<organism evidence="9 10">
    <name type="scientific">Catenaria anguillulae PL171</name>
    <dbReference type="NCBI Taxonomy" id="765915"/>
    <lineage>
        <taxon>Eukaryota</taxon>
        <taxon>Fungi</taxon>
        <taxon>Fungi incertae sedis</taxon>
        <taxon>Blastocladiomycota</taxon>
        <taxon>Blastocladiomycetes</taxon>
        <taxon>Blastocladiales</taxon>
        <taxon>Catenariaceae</taxon>
        <taxon>Catenaria</taxon>
    </lineage>
</organism>
<evidence type="ECO:0000256" key="4">
    <source>
        <dbReference type="ARBA" id="ARBA00022840"/>
    </source>
</evidence>
<dbReference type="GO" id="GO:0052381">
    <property type="term" value="F:tRNA dimethylallyltransferase activity"/>
    <property type="evidence" value="ECO:0007669"/>
    <property type="project" value="UniProtKB-EC"/>
</dbReference>
<dbReference type="InterPro" id="IPR018022">
    <property type="entry name" value="IPT"/>
</dbReference>
<feature type="domain" description="C2H2-type" evidence="8">
    <location>
        <begin position="471"/>
        <end position="493"/>
    </location>
</feature>
<dbReference type="GO" id="GO:0005739">
    <property type="term" value="C:mitochondrion"/>
    <property type="evidence" value="ECO:0007669"/>
    <property type="project" value="TreeGrafter"/>
</dbReference>
<accession>A0A1Y2HQ02</accession>
<dbReference type="InterPro" id="IPR039657">
    <property type="entry name" value="Dimethylallyltransferase"/>
</dbReference>
<dbReference type="InterPro" id="IPR013087">
    <property type="entry name" value="Znf_C2H2_type"/>
</dbReference>
<keyword evidence="4 6" id="KW-0067">ATP-binding</keyword>
<dbReference type="PROSITE" id="PS00028">
    <property type="entry name" value="ZINC_FINGER_C2H2_1"/>
    <property type="match status" value="1"/>
</dbReference>
<name>A0A1Y2HQ02_9FUNG</name>
<evidence type="ECO:0000256" key="3">
    <source>
        <dbReference type="ARBA" id="ARBA00022741"/>
    </source>
</evidence>
<gene>
    <name evidence="9" type="ORF">BCR44DRAFT_51494</name>
</gene>
<dbReference type="Gene3D" id="1.10.20.140">
    <property type="match status" value="1"/>
</dbReference>
<dbReference type="Pfam" id="PF01715">
    <property type="entry name" value="IPPT"/>
    <property type="match status" value="1"/>
</dbReference>
<dbReference type="STRING" id="765915.A0A1Y2HQ02"/>
<evidence type="ECO:0000313" key="10">
    <source>
        <dbReference type="Proteomes" id="UP000193411"/>
    </source>
</evidence>
<evidence type="ECO:0000256" key="2">
    <source>
        <dbReference type="ARBA" id="ARBA00022679"/>
    </source>
</evidence>
<feature type="region of interest" description="Disordered" evidence="7">
    <location>
        <begin position="485"/>
        <end position="548"/>
    </location>
</feature>
<dbReference type="Proteomes" id="UP000193411">
    <property type="component" value="Unassembled WGS sequence"/>
</dbReference>